<protein>
    <submittedName>
        <fullName evidence="1">Uncharacterized protein</fullName>
    </submittedName>
</protein>
<organism evidence="1 2">
    <name type="scientific">Stylosanthes scabra</name>
    <dbReference type="NCBI Taxonomy" id="79078"/>
    <lineage>
        <taxon>Eukaryota</taxon>
        <taxon>Viridiplantae</taxon>
        <taxon>Streptophyta</taxon>
        <taxon>Embryophyta</taxon>
        <taxon>Tracheophyta</taxon>
        <taxon>Spermatophyta</taxon>
        <taxon>Magnoliopsida</taxon>
        <taxon>eudicotyledons</taxon>
        <taxon>Gunneridae</taxon>
        <taxon>Pentapetalae</taxon>
        <taxon>rosids</taxon>
        <taxon>fabids</taxon>
        <taxon>Fabales</taxon>
        <taxon>Fabaceae</taxon>
        <taxon>Papilionoideae</taxon>
        <taxon>50 kb inversion clade</taxon>
        <taxon>dalbergioids sensu lato</taxon>
        <taxon>Dalbergieae</taxon>
        <taxon>Pterocarpus clade</taxon>
        <taxon>Stylosanthes</taxon>
    </lineage>
</organism>
<reference evidence="1 2" key="1">
    <citation type="journal article" date="2023" name="Plants (Basel)">
        <title>Bridging the Gap: Combining Genomics and Transcriptomics Approaches to Understand Stylosanthes scabra, an Orphan Legume from the Brazilian Caatinga.</title>
        <authorList>
            <person name="Ferreira-Neto J.R.C."/>
            <person name="da Silva M.D."/>
            <person name="Binneck E."/>
            <person name="de Melo N.F."/>
            <person name="da Silva R.H."/>
            <person name="de Melo A.L.T.M."/>
            <person name="Pandolfi V."/>
            <person name="Bustamante F.O."/>
            <person name="Brasileiro-Vidal A.C."/>
            <person name="Benko-Iseppon A.M."/>
        </authorList>
    </citation>
    <scope>NUCLEOTIDE SEQUENCE [LARGE SCALE GENOMIC DNA]</scope>
    <source>
        <tissue evidence="1">Leaves</tissue>
    </source>
</reference>
<gene>
    <name evidence="1" type="ORF">PIB30_027460</name>
</gene>
<sequence length="102" mass="11821">MNCATCGLEYVNAILSYRLKVLVSDSNEKNIFILDDVEVSQIFNKECSNLLQDNSTLTEGIHELDVLQRLIQNQLKWSSISMSKCVNYWRIIAITFWKMQSI</sequence>
<evidence type="ECO:0000313" key="2">
    <source>
        <dbReference type="Proteomes" id="UP001341840"/>
    </source>
</evidence>
<accession>A0ABU6ZAB5</accession>
<dbReference type="InterPro" id="IPR012340">
    <property type="entry name" value="NA-bd_OB-fold"/>
</dbReference>
<comment type="caution">
    <text evidence="1">The sequence shown here is derived from an EMBL/GenBank/DDBJ whole genome shotgun (WGS) entry which is preliminary data.</text>
</comment>
<evidence type="ECO:0000313" key="1">
    <source>
        <dbReference type="EMBL" id="MED6218534.1"/>
    </source>
</evidence>
<proteinExistence type="predicted"/>
<name>A0ABU6ZAB5_9FABA</name>
<dbReference type="Proteomes" id="UP001341840">
    <property type="component" value="Unassembled WGS sequence"/>
</dbReference>
<dbReference type="Gene3D" id="2.40.50.140">
    <property type="entry name" value="Nucleic acid-binding proteins"/>
    <property type="match status" value="1"/>
</dbReference>
<keyword evidence="2" id="KW-1185">Reference proteome</keyword>
<dbReference type="EMBL" id="JASCZI010271966">
    <property type="protein sequence ID" value="MED6218534.1"/>
    <property type="molecule type" value="Genomic_DNA"/>
</dbReference>